<dbReference type="EMBL" id="KV454433">
    <property type="protein sequence ID" value="ODQ79151.1"/>
    <property type="molecule type" value="Genomic_DNA"/>
</dbReference>
<evidence type="ECO:0000313" key="6">
    <source>
        <dbReference type="EMBL" id="ODQ79151.1"/>
    </source>
</evidence>
<evidence type="ECO:0000256" key="2">
    <source>
        <dbReference type="ARBA" id="ARBA00007991"/>
    </source>
</evidence>
<feature type="domain" description="Exportin-1/Importin-beta-like" evidence="5">
    <location>
        <begin position="155"/>
        <end position="273"/>
    </location>
</feature>
<dbReference type="GO" id="GO:0005634">
    <property type="term" value="C:nucleus"/>
    <property type="evidence" value="ECO:0007669"/>
    <property type="project" value="UniProtKB-SubCell"/>
</dbReference>
<dbReference type="Gene3D" id="1.25.10.10">
    <property type="entry name" value="Leucine-rich Repeat Variant"/>
    <property type="match status" value="1"/>
</dbReference>
<evidence type="ECO:0000256" key="1">
    <source>
        <dbReference type="ARBA" id="ARBA00004123"/>
    </source>
</evidence>
<evidence type="ECO:0000256" key="3">
    <source>
        <dbReference type="ARBA" id="ARBA00022448"/>
    </source>
</evidence>
<dbReference type="Pfam" id="PF08389">
    <property type="entry name" value="Xpo1"/>
    <property type="match status" value="1"/>
</dbReference>
<keyword evidence="7" id="KW-1185">Reference proteome</keyword>
<dbReference type="RefSeq" id="XP_018984479.1">
    <property type="nucleotide sequence ID" value="XM_019132851.1"/>
</dbReference>
<dbReference type="AlphaFoldDB" id="A0A1E3QNA1"/>
<evidence type="ECO:0000313" key="7">
    <source>
        <dbReference type="Proteomes" id="UP000094336"/>
    </source>
</evidence>
<dbReference type="Proteomes" id="UP000094336">
    <property type="component" value="Unassembled WGS sequence"/>
</dbReference>
<dbReference type="InterPro" id="IPR011989">
    <property type="entry name" value="ARM-like"/>
</dbReference>
<dbReference type="PANTHER" id="PTHR12363">
    <property type="entry name" value="TRANSPORTIN 3 AND IMPORTIN 13"/>
    <property type="match status" value="1"/>
</dbReference>
<dbReference type="OrthoDB" id="2016913at2759"/>
<dbReference type="InterPro" id="IPR013598">
    <property type="entry name" value="Exportin-1/Importin-b-like"/>
</dbReference>
<comment type="subcellular location">
    <subcellularLocation>
        <location evidence="1">Nucleus</location>
    </subcellularLocation>
</comment>
<name>A0A1E3QNA1_9ASCO</name>
<dbReference type="InterPro" id="IPR016024">
    <property type="entry name" value="ARM-type_fold"/>
</dbReference>
<dbReference type="GeneID" id="30150704"/>
<reference evidence="7" key="1">
    <citation type="submission" date="2016-05" db="EMBL/GenBank/DDBJ databases">
        <title>Comparative genomics of biotechnologically important yeasts.</title>
        <authorList>
            <consortium name="DOE Joint Genome Institute"/>
            <person name="Riley R."/>
            <person name="Haridas S."/>
            <person name="Wolfe K.H."/>
            <person name="Lopes M.R."/>
            <person name="Hittinger C.T."/>
            <person name="Goker M."/>
            <person name="Salamov A."/>
            <person name="Wisecaver J."/>
            <person name="Long T.M."/>
            <person name="Aerts A.L."/>
            <person name="Barry K."/>
            <person name="Choi C."/>
            <person name="Clum A."/>
            <person name="Coughlan A.Y."/>
            <person name="Deshpande S."/>
            <person name="Douglass A.P."/>
            <person name="Hanson S.J."/>
            <person name="Klenk H.-P."/>
            <person name="Labutti K."/>
            <person name="Lapidus A."/>
            <person name="Lindquist E."/>
            <person name="Lipzen A."/>
            <person name="Meier-Kolthoff J.P."/>
            <person name="Ohm R.A."/>
            <person name="Otillar R.P."/>
            <person name="Pangilinan J."/>
            <person name="Peng Y."/>
            <person name="Rokas A."/>
            <person name="Rosa C.A."/>
            <person name="Scheuner C."/>
            <person name="Sibirny A.A."/>
            <person name="Slot J.C."/>
            <person name="Stielow J.B."/>
            <person name="Sun H."/>
            <person name="Kurtzman C.P."/>
            <person name="Blackwell M."/>
            <person name="Grigoriev I.V."/>
            <person name="Jeffries T.W."/>
        </authorList>
    </citation>
    <scope>NUCLEOTIDE SEQUENCE [LARGE SCALE GENOMIC DNA]</scope>
    <source>
        <strain evidence="7">NRRL Y-12698</strain>
    </source>
</reference>
<dbReference type="STRING" id="984486.A0A1E3QNA1"/>
<keyword evidence="3" id="KW-0813">Transport</keyword>
<dbReference type="SUPFAM" id="SSF48371">
    <property type="entry name" value="ARM repeat"/>
    <property type="match status" value="1"/>
</dbReference>
<protein>
    <recommendedName>
        <fullName evidence="5">Exportin-1/Importin-beta-like domain-containing protein</fullName>
    </recommendedName>
</protein>
<keyword evidence="4" id="KW-0539">Nucleus</keyword>
<gene>
    <name evidence="6" type="ORF">BABINDRAFT_8746</name>
</gene>
<sequence length="974" mass="109574">MSYLSIQQVARLVESLYTIRDPEQVSVVQKELQALQRSEYGWTIAHELLQQESANCKFFGALTYTVNLNRADFADASVQTALLQIMDHLVALLTRADLAIVVRKLLSNISLIYVKSFRDWPNPVATVWYVIHLQRPVVREDLTHAVAPEALRETLSTASAAQIATLVLFCRILVEDVIKNERTSTDYSSEIHLAIHANVFPAAEPFLRAMLAALHSTGVVLATDSLECLHAWIQYICVAETESIARFDIYGLLLDLLTATVSQSDHDVSAKCLDVWTEVLETTPMVVNRKTDIKDRLQEVLFGPWGTSYLNYYAQEDDRDLLAQFSRLAIAFLELNVVRVSSELCNAEHDSRFEFLLHLTNYPGMPVVDEDISLQFIEFWSQLAECFIDDAELVHHALGGDAEKIARVNIKSVDLFSRVSVIYWGKIHLTGDTKTDEFYSYRRDVADLFDTIYPIVKFPLFQNLVDSVEQKTKPSDVEASLYLLNHMAANFGDASEEALRAVESIFSGGILSYVTAQNEPSLTAITIRFLSSIDFFYKHVLGVSHLPSILEFLFDSLLHSQSQLLTSKTIVTISSECRVSLVEYLPHFERLLVMVIDNVTVEGLIRERILNSYASIIQSMKNPQTQGQVLDKLLSLISNKAGVLISHFDPLMADYAVSLLSSVYEVGKGMLVPDEAEDFYTPQEQASVVEYWTADPLGIRAKVMAIVVQFSQDPHLSRSKEVTEKCCQILRVGLRETITGPFVFPNAALFDYIVGKFAITGPTSVPYLFGLFETIVNINFRQLSVIDVAPLVDCLFVDQQLSDPDLVDSCLLLFATMAEQQPMLVVGLPVFHAQVVPFVIDSLASHEKFVLRASSRFWCKLIVLRKGTRDDRSVVDGLFANEAFCQAFVTTFMTAFLGASRSNLDYYTEIVRVLLAKYPMPLKKWLLSCLEAKKVAGAEKFIGKLMVTRGQRRAVEVMKDFWLDINGLINYSKK</sequence>
<comment type="similarity">
    <text evidence="2">Belongs to the importin beta family.</text>
</comment>
<proteinExistence type="inferred from homology"/>
<evidence type="ECO:0000256" key="4">
    <source>
        <dbReference type="ARBA" id="ARBA00023242"/>
    </source>
</evidence>
<dbReference type="InterPro" id="IPR051345">
    <property type="entry name" value="Importin_beta-like_NTR"/>
</dbReference>
<dbReference type="GO" id="GO:0006606">
    <property type="term" value="P:protein import into nucleus"/>
    <property type="evidence" value="ECO:0007669"/>
    <property type="project" value="TreeGrafter"/>
</dbReference>
<dbReference type="GO" id="GO:0005737">
    <property type="term" value="C:cytoplasm"/>
    <property type="evidence" value="ECO:0007669"/>
    <property type="project" value="TreeGrafter"/>
</dbReference>
<organism evidence="6 7">
    <name type="scientific">Babjeviella inositovora NRRL Y-12698</name>
    <dbReference type="NCBI Taxonomy" id="984486"/>
    <lineage>
        <taxon>Eukaryota</taxon>
        <taxon>Fungi</taxon>
        <taxon>Dikarya</taxon>
        <taxon>Ascomycota</taxon>
        <taxon>Saccharomycotina</taxon>
        <taxon>Pichiomycetes</taxon>
        <taxon>Serinales incertae sedis</taxon>
        <taxon>Babjeviella</taxon>
    </lineage>
</organism>
<evidence type="ECO:0000259" key="5">
    <source>
        <dbReference type="Pfam" id="PF08389"/>
    </source>
</evidence>
<accession>A0A1E3QNA1</accession>
<dbReference type="PANTHER" id="PTHR12363:SF33">
    <property type="entry name" value="IMPORTIN-13"/>
    <property type="match status" value="1"/>
</dbReference>